<dbReference type="EMBL" id="WNCN01000002">
    <property type="protein sequence ID" value="MTU38200.1"/>
    <property type="molecule type" value="Genomic_DNA"/>
</dbReference>
<dbReference type="Proteomes" id="UP000434916">
    <property type="component" value="Unassembled WGS sequence"/>
</dbReference>
<dbReference type="PANTHER" id="PTHR30349">
    <property type="entry name" value="PHAGE INTEGRASE-RELATED"/>
    <property type="match status" value="1"/>
</dbReference>
<dbReference type="AlphaFoldDB" id="A0AA37K8Y4"/>
<dbReference type="InterPro" id="IPR050090">
    <property type="entry name" value="Tyrosine_recombinase_XerCD"/>
</dbReference>
<evidence type="ECO:0000256" key="1">
    <source>
        <dbReference type="ARBA" id="ARBA00008857"/>
    </source>
</evidence>
<dbReference type="PANTHER" id="PTHR30349:SF64">
    <property type="entry name" value="PROPHAGE INTEGRASE INTD-RELATED"/>
    <property type="match status" value="1"/>
</dbReference>
<protein>
    <submittedName>
        <fullName evidence="5">Transposase</fullName>
    </submittedName>
    <submittedName>
        <fullName evidence="6">Tyrosine-type recombinase/integrase</fullName>
    </submittedName>
</protein>
<organism evidence="5 8">
    <name type="scientific">Parabacteroides merdae</name>
    <dbReference type="NCBI Taxonomy" id="46503"/>
    <lineage>
        <taxon>Bacteria</taxon>
        <taxon>Pseudomonadati</taxon>
        <taxon>Bacteroidota</taxon>
        <taxon>Bacteroidia</taxon>
        <taxon>Bacteroidales</taxon>
        <taxon>Tannerellaceae</taxon>
        <taxon>Parabacteroides</taxon>
    </lineage>
</organism>
<dbReference type="Pfam" id="PF13102">
    <property type="entry name" value="Phage_int_SAM_5"/>
    <property type="match status" value="1"/>
</dbReference>
<dbReference type="Pfam" id="PF17293">
    <property type="entry name" value="Arm-DNA-bind_5"/>
    <property type="match status" value="1"/>
</dbReference>
<evidence type="ECO:0000256" key="2">
    <source>
        <dbReference type="ARBA" id="ARBA00023125"/>
    </source>
</evidence>
<dbReference type="EMBL" id="BQNZ01000003">
    <property type="protein sequence ID" value="GKH73171.1"/>
    <property type="molecule type" value="Genomic_DNA"/>
</dbReference>
<dbReference type="GO" id="GO:0015074">
    <property type="term" value="P:DNA integration"/>
    <property type="evidence" value="ECO:0007669"/>
    <property type="project" value="InterPro"/>
</dbReference>
<evidence type="ECO:0000313" key="7">
    <source>
        <dbReference type="Proteomes" id="UP000434916"/>
    </source>
</evidence>
<dbReference type="GO" id="GO:0006310">
    <property type="term" value="P:DNA recombination"/>
    <property type="evidence" value="ECO:0007669"/>
    <property type="project" value="UniProtKB-KW"/>
</dbReference>
<dbReference type="SUPFAM" id="SSF56349">
    <property type="entry name" value="DNA breaking-rejoining enzymes"/>
    <property type="match status" value="1"/>
</dbReference>
<evidence type="ECO:0000313" key="6">
    <source>
        <dbReference type="EMBL" id="MTU38200.1"/>
    </source>
</evidence>
<feature type="domain" description="Tyr recombinase" evidence="4">
    <location>
        <begin position="214"/>
        <end position="387"/>
    </location>
</feature>
<evidence type="ECO:0000256" key="3">
    <source>
        <dbReference type="ARBA" id="ARBA00023172"/>
    </source>
</evidence>
<keyword evidence="3" id="KW-0233">DNA recombination</keyword>
<dbReference type="InterPro" id="IPR010998">
    <property type="entry name" value="Integrase_recombinase_N"/>
</dbReference>
<gene>
    <name evidence="5" type="ORF">CE91St3_30340</name>
    <name evidence="6" type="ORF">GMD82_01470</name>
</gene>
<reference evidence="6 7" key="1">
    <citation type="journal article" date="2019" name="Nat. Med.">
        <title>A library of human gut bacterial isolates paired with longitudinal multiomics data enables mechanistic microbiome research.</title>
        <authorList>
            <person name="Poyet M."/>
            <person name="Groussin M."/>
            <person name="Gibbons S.M."/>
            <person name="Avila-Pacheco J."/>
            <person name="Jiang X."/>
            <person name="Kearney S.M."/>
            <person name="Perrotta A.R."/>
            <person name="Berdy B."/>
            <person name="Zhao S."/>
            <person name="Lieberman T.D."/>
            <person name="Swanson P.K."/>
            <person name="Smith M."/>
            <person name="Roesemann S."/>
            <person name="Alexander J.E."/>
            <person name="Rich S.A."/>
            <person name="Livny J."/>
            <person name="Vlamakis H."/>
            <person name="Clish C."/>
            <person name="Bullock K."/>
            <person name="Deik A."/>
            <person name="Scott J."/>
            <person name="Pierce K.A."/>
            <person name="Xavier R.J."/>
            <person name="Alm E.J."/>
        </authorList>
    </citation>
    <scope>NUCLEOTIDE SEQUENCE [LARGE SCALE GENOMIC DNA]</scope>
    <source>
        <strain evidence="6 7">BIOML-A29</strain>
    </source>
</reference>
<comment type="similarity">
    <text evidence="1">Belongs to the 'phage' integrase family.</text>
</comment>
<keyword evidence="2" id="KW-0238">DNA-binding</keyword>
<dbReference type="InterPro" id="IPR035386">
    <property type="entry name" value="Arm-DNA-bind_5"/>
</dbReference>
<dbReference type="Gene3D" id="1.10.443.10">
    <property type="entry name" value="Intergrase catalytic core"/>
    <property type="match status" value="1"/>
</dbReference>
<dbReference type="GO" id="GO:0003677">
    <property type="term" value="F:DNA binding"/>
    <property type="evidence" value="ECO:0007669"/>
    <property type="project" value="UniProtKB-KW"/>
</dbReference>
<comment type="caution">
    <text evidence="5">The sequence shown here is derived from an EMBL/GenBank/DDBJ whole genome shotgun (WGS) entry which is preliminary data.</text>
</comment>
<dbReference type="Pfam" id="PF00589">
    <property type="entry name" value="Phage_integrase"/>
    <property type="match status" value="1"/>
</dbReference>
<keyword evidence="7" id="KW-1185">Reference proteome</keyword>
<dbReference type="InterPro" id="IPR025269">
    <property type="entry name" value="SAM-like_dom"/>
</dbReference>
<dbReference type="PROSITE" id="PS51898">
    <property type="entry name" value="TYR_RECOMBINASE"/>
    <property type="match status" value="1"/>
</dbReference>
<dbReference type="InterPro" id="IPR013762">
    <property type="entry name" value="Integrase-like_cat_sf"/>
</dbReference>
<evidence type="ECO:0000313" key="8">
    <source>
        <dbReference type="Proteomes" id="UP001055114"/>
    </source>
</evidence>
<dbReference type="CDD" id="cd01185">
    <property type="entry name" value="INTN1_C_like"/>
    <property type="match status" value="1"/>
</dbReference>
<evidence type="ECO:0000259" key="4">
    <source>
        <dbReference type="PROSITE" id="PS51898"/>
    </source>
</evidence>
<dbReference type="Proteomes" id="UP001055114">
    <property type="component" value="Unassembled WGS sequence"/>
</dbReference>
<reference evidence="5" key="2">
    <citation type="submission" date="2022-01" db="EMBL/GenBank/DDBJ databases">
        <title>Novel bile acid biosynthetic pathways are enriched in the microbiome of centenarians.</title>
        <authorList>
            <person name="Sato Y."/>
            <person name="Atarashi K."/>
            <person name="Plichta R.D."/>
            <person name="Arai Y."/>
            <person name="Sasajima S."/>
            <person name="Kearney M.S."/>
            <person name="Suda W."/>
            <person name="Takeshita K."/>
            <person name="Sasaki T."/>
            <person name="Okamoto S."/>
            <person name="Skelly N.A."/>
            <person name="Okamura Y."/>
            <person name="Vlamakis H."/>
            <person name="Li Y."/>
            <person name="Tanoue T."/>
            <person name="Takei H."/>
            <person name="Nittono H."/>
            <person name="Narushima S."/>
            <person name="Irie J."/>
            <person name="Itoh H."/>
            <person name="Moriya K."/>
            <person name="Sugiura Y."/>
            <person name="Suematsu M."/>
            <person name="Moritoki N."/>
            <person name="Shibata S."/>
            <person name="Littman R.D."/>
            <person name="Fischbach A.M."/>
            <person name="Uwamino Y."/>
            <person name="Inoue T."/>
            <person name="Honda A."/>
            <person name="Hattori M."/>
            <person name="Murai T."/>
            <person name="Xavier J.R."/>
            <person name="Hirose N."/>
            <person name="Honda K."/>
        </authorList>
    </citation>
    <scope>NUCLEOTIDE SEQUENCE</scope>
    <source>
        <strain evidence="5">CE91-St3</strain>
    </source>
</reference>
<name>A0AA37K8Y4_9BACT</name>
<dbReference type="RefSeq" id="WP_149936127.1">
    <property type="nucleotide sequence ID" value="NZ_BQNZ01000003.1"/>
</dbReference>
<proteinExistence type="inferred from homology"/>
<evidence type="ECO:0000313" key="5">
    <source>
        <dbReference type="EMBL" id="GKH73171.1"/>
    </source>
</evidence>
<dbReference type="InterPro" id="IPR002104">
    <property type="entry name" value="Integrase_catalytic"/>
</dbReference>
<accession>A0AA37K8Y4</accession>
<sequence>MRSTYKQLYYINRSKIKADGTTSIMCRVTIDGKAIVLATGLYCTLNEWNSKKGETKNSRINGMLNDYKNRIDDTYNSLLKTNGVITAELLKNAITGVSDIPKYILQAGEIERENLKIRSVQIDSTSSYRGSKMYQHYLREYINSLGKEDMLFTDITEEFGNNFVLYMKMNYPHKPSYRNHCLCWLKRLVYLAVDNGILRFNPIEDVQYEKKPPKKLMYISKGQLQDIMNHPKLDPLQELARRTFVFSCFCGLAYVDVQRLYPHHIGTTADGRKYIRTYRKKTDVEAFIPLHPIAEQILSLYNTTDDSKPIFSLPCRDMIWFEIHELGFSHQFKHNLSYHQSRHTFGTLLVSAGVPMESIAKMMGHTNIRTTQGYAKVTDDKISEDMDRLMEKRNSMVQV</sequence>
<dbReference type="Gene3D" id="1.10.150.130">
    <property type="match status" value="1"/>
</dbReference>
<dbReference type="InterPro" id="IPR011010">
    <property type="entry name" value="DNA_brk_join_enz"/>
</dbReference>